<keyword evidence="3" id="KW-0479">Metal-binding</keyword>
<accession>A0ABD3NEE5</accession>
<keyword evidence="8" id="KW-0238">DNA-binding</keyword>
<organism evidence="16 17">
    <name type="scientific">Cyclotella atomus</name>
    <dbReference type="NCBI Taxonomy" id="382360"/>
    <lineage>
        <taxon>Eukaryota</taxon>
        <taxon>Sar</taxon>
        <taxon>Stramenopiles</taxon>
        <taxon>Ochrophyta</taxon>
        <taxon>Bacillariophyta</taxon>
        <taxon>Coscinodiscophyceae</taxon>
        <taxon>Thalassiosirophycidae</taxon>
        <taxon>Stephanodiscales</taxon>
        <taxon>Stephanodiscaceae</taxon>
        <taxon>Cyclotella</taxon>
    </lineage>
</organism>
<keyword evidence="9" id="KW-0234">DNA repair</keyword>
<feature type="domain" description="GRF-type" evidence="15">
    <location>
        <begin position="382"/>
        <end position="428"/>
    </location>
</feature>
<evidence type="ECO:0000256" key="8">
    <source>
        <dbReference type="ARBA" id="ARBA00023125"/>
    </source>
</evidence>
<keyword evidence="17" id="KW-1185">Reference proteome</keyword>
<gene>
    <name evidence="16" type="ORF">ACHAWO_004871</name>
</gene>
<comment type="similarity">
    <text evidence="2">Belongs to the FPG family.</text>
</comment>
<dbReference type="Pfam" id="PF06831">
    <property type="entry name" value="H2TH"/>
    <property type="match status" value="1"/>
</dbReference>
<feature type="domain" description="Formamidopyrimidine-DNA glycosylase catalytic" evidence="14">
    <location>
        <begin position="2"/>
        <end position="105"/>
    </location>
</feature>
<name>A0ABD3NEE5_9STRA</name>
<evidence type="ECO:0000256" key="11">
    <source>
        <dbReference type="ARBA" id="ARBA00023268"/>
    </source>
</evidence>
<dbReference type="PANTHER" id="PTHR22993:SF9">
    <property type="entry name" value="FORMAMIDOPYRIMIDINE-DNA GLYCOSYLASE"/>
    <property type="match status" value="1"/>
</dbReference>
<comment type="caution">
    <text evidence="16">The sequence shown here is derived from an EMBL/GenBank/DDBJ whole genome shotgun (WGS) entry which is preliminary data.</text>
</comment>
<evidence type="ECO:0000256" key="5">
    <source>
        <dbReference type="ARBA" id="ARBA00022771"/>
    </source>
</evidence>
<dbReference type="GO" id="GO:0008270">
    <property type="term" value="F:zinc ion binding"/>
    <property type="evidence" value="ECO:0007669"/>
    <property type="project" value="UniProtKB-KW"/>
</dbReference>
<keyword evidence="7" id="KW-0862">Zinc</keyword>
<reference evidence="16 17" key="1">
    <citation type="submission" date="2024-10" db="EMBL/GenBank/DDBJ databases">
        <title>Updated reference genomes for cyclostephanoid diatoms.</title>
        <authorList>
            <person name="Roberts W.R."/>
            <person name="Alverson A.J."/>
        </authorList>
    </citation>
    <scope>NUCLEOTIDE SEQUENCE [LARGE SCALE GENOMIC DNA]</scope>
    <source>
        <strain evidence="16 17">AJA010-31</strain>
    </source>
</reference>
<evidence type="ECO:0000256" key="6">
    <source>
        <dbReference type="ARBA" id="ARBA00022801"/>
    </source>
</evidence>
<dbReference type="SUPFAM" id="SSF46946">
    <property type="entry name" value="S13-like H2TH domain"/>
    <property type="match status" value="1"/>
</dbReference>
<evidence type="ECO:0000259" key="15">
    <source>
        <dbReference type="PROSITE" id="PS51999"/>
    </source>
</evidence>
<dbReference type="Proteomes" id="UP001530400">
    <property type="component" value="Unassembled WGS sequence"/>
</dbReference>
<keyword evidence="5 13" id="KW-0863">Zinc-finger</keyword>
<evidence type="ECO:0000259" key="14">
    <source>
        <dbReference type="PROSITE" id="PS51068"/>
    </source>
</evidence>
<evidence type="ECO:0000256" key="13">
    <source>
        <dbReference type="PROSITE-ProRule" id="PRU01343"/>
    </source>
</evidence>
<dbReference type="InterPro" id="IPR010666">
    <property type="entry name" value="Znf_GRF"/>
</dbReference>
<keyword evidence="11" id="KW-0511">Multifunctional enzyme</keyword>
<dbReference type="InterPro" id="IPR035937">
    <property type="entry name" value="FPG_N"/>
</dbReference>
<dbReference type="EMBL" id="JALLPJ020001234">
    <property type="protein sequence ID" value="KAL3773426.1"/>
    <property type="molecule type" value="Genomic_DNA"/>
</dbReference>
<keyword evidence="4" id="KW-0227">DNA damage</keyword>
<dbReference type="PROSITE" id="PS51999">
    <property type="entry name" value="ZF_GRF"/>
    <property type="match status" value="2"/>
</dbReference>
<dbReference type="SUPFAM" id="SSF81624">
    <property type="entry name" value="N-terminal domain of MutM-like DNA repair proteins"/>
    <property type="match status" value="1"/>
</dbReference>
<evidence type="ECO:0000256" key="4">
    <source>
        <dbReference type="ARBA" id="ARBA00022763"/>
    </source>
</evidence>
<dbReference type="AlphaFoldDB" id="A0ABD3NEE5"/>
<comment type="catalytic activity">
    <reaction evidence="1">
        <text>Hydrolysis of DNA containing ring-opened 7-methylguanine residues, releasing 2,6-diamino-4-hydroxy-5-(N-methyl)formamidopyrimidine.</text>
        <dbReference type="EC" id="3.2.2.23"/>
    </reaction>
</comment>
<protein>
    <recommendedName>
        <fullName evidence="18">DNA-(apurinic or apyrimidinic site) lyase</fullName>
    </recommendedName>
</protein>
<dbReference type="Gene3D" id="1.10.8.50">
    <property type="match status" value="1"/>
</dbReference>
<evidence type="ECO:0000256" key="9">
    <source>
        <dbReference type="ARBA" id="ARBA00023204"/>
    </source>
</evidence>
<dbReference type="PANTHER" id="PTHR22993">
    <property type="entry name" value="FORMAMIDOPYRIMIDINE-DNA GLYCOSYLASE"/>
    <property type="match status" value="1"/>
</dbReference>
<keyword evidence="6" id="KW-0378">Hydrolase</keyword>
<evidence type="ECO:0000256" key="2">
    <source>
        <dbReference type="ARBA" id="ARBA00009409"/>
    </source>
</evidence>
<keyword evidence="10" id="KW-0456">Lyase</keyword>
<dbReference type="SMART" id="SM01232">
    <property type="entry name" value="H2TH"/>
    <property type="match status" value="1"/>
</dbReference>
<proteinExistence type="inferred from homology"/>
<dbReference type="GO" id="GO:0016829">
    <property type="term" value="F:lyase activity"/>
    <property type="evidence" value="ECO:0007669"/>
    <property type="project" value="UniProtKB-KW"/>
</dbReference>
<dbReference type="GO" id="GO:0003677">
    <property type="term" value="F:DNA binding"/>
    <property type="evidence" value="ECO:0007669"/>
    <property type="project" value="UniProtKB-KW"/>
</dbReference>
<evidence type="ECO:0000256" key="10">
    <source>
        <dbReference type="ARBA" id="ARBA00023239"/>
    </source>
</evidence>
<evidence type="ECO:0000256" key="7">
    <source>
        <dbReference type="ARBA" id="ARBA00022833"/>
    </source>
</evidence>
<sequence length="441" mass="48713">MVEGPGCTRNGRKCQAVVNKVIVCPPDLDEMVPLPNDVAQTLLGQTVESAFTVGKELYIIFKESIEGIESETALRLHFGMNGSLNLRNNNSKSSVAPWKQNKQVSLRLYFSDASTRVTILEAWDTNVSTRISADAARNKYCTLSSKDACSVLFNAQQVFTSLRQDGHNLSISDALLHQEIFPGVGNIIKVESLHRSLIDPRRKVSTLSDAELRRLVRHARQYSMDWLNTGRAVTKLVYNQTVCGTCKGMTVKMQKIGGGDDSGRTSGLMSRVTFWCYVCQPATMNNNVSAQNISNRPTSLINNENTTQQSVHASTAAASTATASVQQDMLMTSVQCPQHGTKSIKLCRVRNSTKQNNLRIFFTCKCKGCNFFSWADNKYPSCKCGSKSVLRVSKTEKSGGRWFLCCAKADRKSGSSDGCGHFEWAKPEHLGPLHQYLSPLL</sequence>
<keyword evidence="12" id="KW-0326">Glycosidase</keyword>
<evidence type="ECO:0000256" key="12">
    <source>
        <dbReference type="ARBA" id="ARBA00023295"/>
    </source>
</evidence>
<dbReference type="Gene3D" id="3.20.190.10">
    <property type="entry name" value="MutM-like, N-terminal"/>
    <property type="match status" value="1"/>
</dbReference>
<evidence type="ECO:0000313" key="16">
    <source>
        <dbReference type="EMBL" id="KAL3773426.1"/>
    </source>
</evidence>
<dbReference type="Pfam" id="PF06839">
    <property type="entry name" value="Zn_ribbon_GRF"/>
    <property type="match status" value="1"/>
</dbReference>
<evidence type="ECO:0000256" key="3">
    <source>
        <dbReference type="ARBA" id="ARBA00022723"/>
    </source>
</evidence>
<dbReference type="InterPro" id="IPR015886">
    <property type="entry name" value="H2TH_FPG"/>
</dbReference>
<dbReference type="Pfam" id="PF01149">
    <property type="entry name" value="Fapy_DNA_glyco"/>
    <property type="match status" value="1"/>
</dbReference>
<feature type="domain" description="GRF-type" evidence="15">
    <location>
        <begin position="336"/>
        <end position="378"/>
    </location>
</feature>
<evidence type="ECO:0008006" key="18">
    <source>
        <dbReference type="Google" id="ProtNLM"/>
    </source>
</evidence>
<dbReference type="InterPro" id="IPR012319">
    <property type="entry name" value="FPG_cat"/>
</dbReference>
<evidence type="ECO:0000256" key="1">
    <source>
        <dbReference type="ARBA" id="ARBA00001668"/>
    </source>
</evidence>
<dbReference type="PROSITE" id="PS51068">
    <property type="entry name" value="FPG_CAT"/>
    <property type="match status" value="1"/>
</dbReference>
<dbReference type="GO" id="GO:0008534">
    <property type="term" value="F:oxidized purine nucleobase lesion DNA N-glycosylase activity"/>
    <property type="evidence" value="ECO:0007669"/>
    <property type="project" value="UniProtKB-EC"/>
</dbReference>
<dbReference type="InterPro" id="IPR010979">
    <property type="entry name" value="Ribosomal_uS13-like_H2TH"/>
</dbReference>
<evidence type="ECO:0000313" key="17">
    <source>
        <dbReference type="Proteomes" id="UP001530400"/>
    </source>
</evidence>
<dbReference type="GO" id="GO:0006281">
    <property type="term" value="P:DNA repair"/>
    <property type="evidence" value="ECO:0007669"/>
    <property type="project" value="UniProtKB-KW"/>
</dbReference>